<dbReference type="Proteomes" id="UP000683925">
    <property type="component" value="Unassembled WGS sequence"/>
</dbReference>
<dbReference type="OMA" id="YATTIMQ"/>
<dbReference type="EMBL" id="CAJJDP010000021">
    <property type="protein sequence ID" value="CAD8148814.1"/>
    <property type="molecule type" value="Genomic_DNA"/>
</dbReference>
<sequence length="344" mass="40133">MNQRNKIQGCCSNLSLPQLTKKTDENCLKTLKQISPNNAFKKIGDFQCCGASTSQINKAFDKFSDSEYKKGKVGDKSRKDLCSRAHVYQQQKIEDQLTKQIQYNDYFIGGIKEILSKEISSQNLKQMCIDQLNQIYKNVTCKDQTFISKKQMHNIVLTKKYSIAIDLDETLVHSEELKPNRRYDFQNLQFGTFIRPYCSQFLQTLNKHANLFVFTSSNIKYATTIMQILDPQKDLFQGLFFRDHCTILQDNTQVKDIKIISSDLTKIILIDNNPQCFIPEPFNGIPIVPFLDNKADKELLILSQLIEREIFTSEDVQHVIKRFFQFQQFRQFENGMQAYQILYN</sequence>
<dbReference type="Pfam" id="PF03031">
    <property type="entry name" value="NIF"/>
    <property type="match status" value="1"/>
</dbReference>
<name>A0A8S1TBN2_PAROT</name>
<evidence type="ECO:0000259" key="2">
    <source>
        <dbReference type="PROSITE" id="PS50969"/>
    </source>
</evidence>
<comment type="subcellular location">
    <subcellularLocation>
        <location evidence="1">Mitochondrion inner membrane</location>
        <topology evidence="1">Single-pass membrane protein</topology>
    </subcellularLocation>
</comment>
<comment type="caution">
    <text evidence="3">The sequence shown here is derived from an EMBL/GenBank/DDBJ whole genome shotgun (WGS) entry which is preliminary data.</text>
</comment>
<keyword evidence="1" id="KW-0809">Transit peptide</keyword>
<protein>
    <recommendedName>
        <fullName evidence="1">Mitochondrial import inner membrane translocase subunit TIM50</fullName>
    </recommendedName>
</protein>
<keyword evidence="1" id="KW-0811">Translocation</keyword>
<keyword evidence="1" id="KW-0496">Mitochondrion</keyword>
<proteinExistence type="inferred from homology"/>
<dbReference type="PANTHER" id="PTHR12210">
    <property type="entry name" value="DULLARD PROTEIN PHOSPHATASE"/>
    <property type="match status" value="1"/>
</dbReference>
<dbReference type="InterPro" id="IPR050365">
    <property type="entry name" value="TIM50"/>
</dbReference>
<dbReference type="GO" id="GO:0005744">
    <property type="term" value="C:TIM23 mitochondrial import inner membrane translocase complex"/>
    <property type="evidence" value="ECO:0007669"/>
    <property type="project" value="UniProtKB-UniRule"/>
</dbReference>
<keyword evidence="1" id="KW-0813">Transport</keyword>
<dbReference type="FunFam" id="3.40.50.1000:FF:000184">
    <property type="entry name" value="Uncharacterized protein"/>
    <property type="match status" value="1"/>
</dbReference>
<evidence type="ECO:0000313" key="3">
    <source>
        <dbReference type="EMBL" id="CAD8148814.1"/>
    </source>
</evidence>
<comment type="similarity">
    <text evidence="1">Belongs to the TIM50 family.</text>
</comment>
<feature type="domain" description="FCP1 homology" evidence="2">
    <location>
        <begin position="156"/>
        <end position="309"/>
    </location>
</feature>
<comment type="subunit">
    <text evidence="1">Component of the TIM23 complex.</text>
</comment>
<comment type="function">
    <text evidence="1">Essential component of the TIM23 complex, a complex that mediates the translocation of transit peptide-containing proteins across the mitochondrial inner membrane.</text>
</comment>
<evidence type="ECO:0000313" key="4">
    <source>
        <dbReference type="Proteomes" id="UP000683925"/>
    </source>
</evidence>
<reference evidence="3" key="1">
    <citation type="submission" date="2021-01" db="EMBL/GenBank/DDBJ databases">
        <authorList>
            <consortium name="Genoscope - CEA"/>
            <person name="William W."/>
        </authorList>
    </citation>
    <scope>NUCLEOTIDE SEQUENCE</scope>
</reference>
<dbReference type="SMART" id="SM00577">
    <property type="entry name" value="CPDc"/>
    <property type="match status" value="1"/>
</dbReference>
<accession>A0A8S1TBN2</accession>
<dbReference type="GO" id="GO:0015031">
    <property type="term" value="P:protein transport"/>
    <property type="evidence" value="ECO:0007669"/>
    <property type="project" value="UniProtKB-KW"/>
</dbReference>
<dbReference type="PROSITE" id="PS50969">
    <property type="entry name" value="FCP1"/>
    <property type="match status" value="1"/>
</dbReference>
<organism evidence="3 4">
    <name type="scientific">Paramecium octaurelia</name>
    <dbReference type="NCBI Taxonomy" id="43137"/>
    <lineage>
        <taxon>Eukaryota</taxon>
        <taxon>Sar</taxon>
        <taxon>Alveolata</taxon>
        <taxon>Ciliophora</taxon>
        <taxon>Intramacronucleata</taxon>
        <taxon>Oligohymenophorea</taxon>
        <taxon>Peniculida</taxon>
        <taxon>Parameciidae</taxon>
        <taxon>Paramecium</taxon>
    </lineage>
</organism>
<keyword evidence="1" id="KW-0653">Protein transport</keyword>
<keyword evidence="4" id="KW-1185">Reference proteome</keyword>
<dbReference type="AlphaFoldDB" id="A0A8S1TBN2"/>
<dbReference type="CDD" id="cd07521">
    <property type="entry name" value="HAD_FCP1-like"/>
    <property type="match status" value="1"/>
</dbReference>
<evidence type="ECO:0000256" key="1">
    <source>
        <dbReference type="RuleBase" id="RU365079"/>
    </source>
</evidence>
<dbReference type="InterPro" id="IPR004274">
    <property type="entry name" value="FCP1_dom"/>
</dbReference>
<dbReference type="OrthoDB" id="277011at2759"/>
<gene>
    <name evidence="3" type="ORF">POCTA_138.1.T0210312</name>
</gene>